<dbReference type="OrthoDB" id="6419934at2759"/>
<dbReference type="AlphaFoldDB" id="A0A8X6MSV7"/>
<sequence>MIFDNVNLIHPEITVPGPKSLQHLCRCSLRQRLANNHQLPEGTQNLGLPKTTTTPEITPSAPGPALDMETSTTMDTNAPSGESLESFLESVRVDALRANLSSIQNSSDYLSIAIFAENKLNCLSNFMFPDINVSNNISVDLIKIIEEARLKFSILKHQEMKDDLNQFTNLCQSWGIQNPATQTPFVLAKPRQRKNSLPGETSKKQKLEATTCQNKFSVLYIEDPPEELQIDEPLPPSPTPEKTTTKPKKKHGPSKKPASLANKQPPAPTPVITAAQIAQPSTSTATPSIRTIPNQQMLPKPLTAPPITIDNVVNSSALLREL</sequence>
<organism evidence="3 4">
    <name type="scientific">Nephila pilipes</name>
    <name type="common">Giant wood spider</name>
    <name type="synonym">Nephila maculata</name>
    <dbReference type="NCBI Taxonomy" id="299642"/>
    <lineage>
        <taxon>Eukaryota</taxon>
        <taxon>Metazoa</taxon>
        <taxon>Ecdysozoa</taxon>
        <taxon>Arthropoda</taxon>
        <taxon>Chelicerata</taxon>
        <taxon>Arachnida</taxon>
        <taxon>Araneae</taxon>
        <taxon>Araneomorphae</taxon>
        <taxon>Entelegynae</taxon>
        <taxon>Araneoidea</taxon>
        <taxon>Nephilidae</taxon>
        <taxon>Nephila</taxon>
    </lineage>
</organism>
<accession>A0A8X6MSV7</accession>
<evidence type="ECO:0000313" key="4">
    <source>
        <dbReference type="Proteomes" id="UP000887013"/>
    </source>
</evidence>
<evidence type="ECO:0000256" key="1">
    <source>
        <dbReference type="SAM" id="MobiDB-lite"/>
    </source>
</evidence>
<feature type="domain" description="SOCS box" evidence="2">
    <location>
        <begin position="18"/>
        <end position="50"/>
    </location>
</feature>
<feature type="region of interest" description="Disordered" evidence="1">
    <location>
        <begin position="187"/>
        <end position="208"/>
    </location>
</feature>
<evidence type="ECO:0000259" key="2">
    <source>
        <dbReference type="Pfam" id="PF07525"/>
    </source>
</evidence>
<keyword evidence="4" id="KW-1185">Reference proteome</keyword>
<evidence type="ECO:0000313" key="3">
    <source>
        <dbReference type="EMBL" id="GFS76134.1"/>
    </source>
</evidence>
<dbReference type="Proteomes" id="UP000887013">
    <property type="component" value="Unassembled WGS sequence"/>
</dbReference>
<feature type="region of interest" description="Disordered" evidence="1">
    <location>
        <begin position="226"/>
        <end position="271"/>
    </location>
</feature>
<protein>
    <recommendedName>
        <fullName evidence="2">SOCS box domain-containing protein</fullName>
    </recommendedName>
</protein>
<feature type="compositionally biased region" description="Basic residues" evidence="1">
    <location>
        <begin position="245"/>
        <end position="254"/>
    </location>
</feature>
<feature type="compositionally biased region" description="Polar residues" evidence="1">
    <location>
        <begin position="36"/>
        <end position="57"/>
    </location>
</feature>
<name>A0A8X6MSV7_NEPPI</name>
<reference evidence="3" key="1">
    <citation type="submission" date="2020-08" db="EMBL/GenBank/DDBJ databases">
        <title>Multicomponent nature underlies the extraordinary mechanical properties of spider dragline silk.</title>
        <authorList>
            <person name="Kono N."/>
            <person name="Nakamura H."/>
            <person name="Mori M."/>
            <person name="Yoshida Y."/>
            <person name="Ohtoshi R."/>
            <person name="Malay A.D."/>
            <person name="Moran D.A.P."/>
            <person name="Tomita M."/>
            <person name="Numata K."/>
            <person name="Arakawa K."/>
        </authorList>
    </citation>
    <scope>NUCLEOTIDE SEQUENCE</scope>
</reference>
<proteinExistence type="predicted"/>
<feature type="region of interest" description="Disordered" evidence="1">
    <location>
        <begin position="36"/>
        <end position="80"/>
    </location>
</feature>
<dbReference type="Pfam" id="PF07525">
    <property type="entry name" value="SOCS_box"/>
    <property type="match status" value="1"/>
</dbReference>
<feature type="compositionally biased region" description="Polar residues" evidence="1">
    <location>
        <begin position="69"/>
        <end position="80"/>
    </location>
</feature>
<gene>
    <name evidence="3" type="ORF">NPIL_367131</name>
</gene>
<comment type="caution">
    <text evidence="3">The sequence shown here is derived from an EMBL/GenBank/DDBJ whole genome shotgun (WGS) entry which is preliminary data.</text>
</comment>
<dbReference type="InterPro" id="IPR001496">
    <property type="entry name" value="SOCS_box"/>
</dbReference>
<dbReference type="EMBL" id="BMAW01096707">
    <property type="protein sequence ID" value="GFS76134.1"/>
    <property type="molecule type" value="Genomic_DNA"/>
</dbReference>